<proteinExistence type="predicted"/>
<dbReference type="AlphaFoldDB" id="A0A1G2G1Y4"/>
<organism evidence="1 2">
    <name type="scientific">Candidatus Ryanbacteria bacterium RIFCSPHIGHO2_01_FULL_45_22</name>
    <dbReference type="NCBI Taxonomy" id="1802114"/>
    <lineage>
        <taxon>Bacteria</taxon>
        <taxon>Candidatus Ryaniibacteriota</taxon>
    </lineage>
</organism>
<sequence length="77" mass="8961">MNSTITISLPKHEKERLERLALRYGLSLPELSLRVLKEVSSDIPEETLNEYLHPRELASSLKRALQDWQQGRVHARL</sequence>
<name>A0A1G2G1Y4_9BACT</name>
<reference evidence="1 2" key="1">
    <citation type="journal article" date="2016" name="Nat. Commun.">
        <title>Thousands of microbial genomes shed light on interconnected biogeochemical processes in an aquifer system.</title>
        <authorList>
            <person name="Anantharaman K."/>
            <person name="Brown C.T."/>
            <person name="Hug L.A."/>
            <person name="Sharon I."/>
            <person name="Castelle C.J."/>
            <person name="Probst A.J."/>
            <person name="Thomas B.C."/>
            <person name="Singh A."/>
            <person name="Wilkins M.J."/>
            <person name="Karaoz U."/>
            <person name="Brodie E.L."/>
            <person name="Williams K.H."/>
            <person name="Hubbard S.S."/>
            <person name="Banfield J.F."/>
        </authorList>
    </citation>
    <scope>NUCLEOTIDE SEQUENCE [LARGE SCALE GENOMIC DNA]</scope>
</reference>
<evidence type="ECO:0000313" key="2">
    <source>
        <dbReference type="Proteomes" id="UP000177480"/>
    </source>
</evidence>
<accession>A0A1G2G1Y4</accession>
<dbReference type="Proteomes" id="UP000177480">
    <property type="component" value="Unassembled WGS sequence"/>
</dbReference>
<dbReference type="EMBL" id="MHNK01000004">
    <property type="protein sequence ID" value="OGZ44296.1"/>
    <property type="molecule type" value="Genomic_DNA"/>
</dbReference>
<gene>
    <name evidence="1" type="ORF">A2719_04495</name>
</gene>
<protein>
    <submittedName>
        <fullName evidence="1">Uncharacterized protein</fullName>
    </submittedName>
</protein>
<dbReference type="STRING" id="1802114.A2719_04495"/>
<evidence type="ECO:0000313" key="1">
    <source>
        <dbReference type="EMBL" id="OGZ44296.1"/>
    </source>
</evidence>
<comment type="caution">
    <text evidence="1">The sequence shown here is derived from an EMBL/GenBank/DDBJ whole genome shotgun (WGS) entry which is preliminary data.</text>
</comment>